<dbReference type="SMART" id="SM00342">
    <property type="entry name" value="HTH_ARAC"/>
    <property type="match status" value="1"/>
</dbReference>
<dbReference type="PANTHER" id="PTHR46796">
    <property type="entry name" value="HTH-TYPE TRANSCRIPTIONAL ACTIVATOR RHAS-RELATED"/>
    <property type="match status" value="1"/>
</dbReference>
<dbReference type="InterPro" id="IPR009057">
    <property type="entry name" value="Homeodomain-like_sf"/>
</dbReference>
<evidence type="ECO:0000313" key="6">
    <source>
        <dbReference type="Proteomes" id="UP000256838"/>
    </source>
</evidence>
<dbReference type="SUPFAM" id="SSF46689">
    <property type="entry name" value="Homeodomain-like"/>
    <property type="match status" value="1"/>
</dbReference>
<dbReference type="PANTHER" id="PTHR46796:SF6">
    <property type="entry name" value="ARAC SUBFAMILY"/>
    <property type="match status" value="1"/>
</dbReference>
<dbReference type="EMBL" id="QRGA01000001">
    <property type="protein sequence ID" value="RDV00878.1"/>
    <property type="molecule type" value="Genomic_DNA"/>
</dbReference>
<dbReference type="InterPro" id="IPR018060">
    <property type="entry name" value="HTH_AraC"/>
</dbReference>
<evidence type="ECO:0000256" key="3">
    <source>
        <dbReference type="ARBA" id="ARBA00023163"/>
    </source>
</evidence>
<reference evidence="5 6" key="1">
    <citation type="submission" date="2018-08" db="EMBL/GenBank/DDBJ databases">
        <title>Paraburkholderia sp. DHOM06 isolated from forest soil.</title>
        <authorList>
            <person name="Gao Z.-H."/>
            <person name="Qiu L.-H."/>
        </authorList>
    </citation>
    <scope>NUCLEOTIDE SEQUENCE [LARGE SCALE GENOMIC DNA]</scope>
    <source>
        <strain evidence="5 6">DHOM06</strain>
    </source>
</reference>
<dbReference type="InterPro" id="IPR020449">
    <property type="entry name" value="Tscrpt_reg_AraC-type_HTH"/>
</dbReference>
<evidence type="ECO:0000313" key="5">
    <source>
        <dbReference type="EMBL" id="RDV00878.1"/>
    </source>
</evidence>
<dbReference type="Pfam" id="PF14525">
    <property type="entry name" value="AraC_binding_2"/>
    <property type="match status" value="1"/>
</dbReference>
<protein>
    <submittedName>
        <fullName evidence="5">Helix-turn-helix domain-containing protein</fullName>
    </submittedName>
</protein>
<dbReference type="Proteomes" id="UP000256838">
    <property type="component" value="Unassembled WGS sequence"/>
</dbReference>
<dbReference type="AlphaFoldDB" id="A0A3D8K633"/>
<dbReference type="Gene3D" id="1.10.10.60">
    <property type="entry name" value="Homeodomain-like"/>
    <property type="match status" value="1"/>
</dbReference>
<feature type="domain" description="HTH araC/xylS-type" evidence="4">
    <location>
        <begin position="225"/>
        <end position="326"/>
    </location>
</feature>
<evidence type="ECO:0000256" key="1">
    <source>
        <dbReference type="ARBA" id="ARBA00023015"/>
    </source>
</evidence>
<comment type="caution">
    <text evidence="5">The sequence shown here is derived from an EMBL/GenBank/DDBJ whole genome shotgun (WGS) entry which is preliminary data.</text>
</comment>
<proteinExistence type="predicted"/>
<keyword evidence="1" id="KW-0805">Transcription regulation</keyword>
<gene>
    <name evidence="5" type="ORF">DWV00_03860</name>
</gene>
<dbReference type="PRINTS" id="PR00032">
    <property type="entry name" value="HTHARAC"/>
</dbReference>
<accession>A0A3D8K633</accession>
<evidence type="ECO:0000256" key="2">
    <source>
        <dbReference type="ARBA" id="ARBA00023125"/>
    </source>
</evidence>
<dbReference type="GO" id="GO:0003700">
    <property type="term" value="F:DNA-binding transcription factor activity"/>
    <property type="evidence" value="ECO:0007669"/>
    <property type="project" value="InterPro"/>
</dbReference>
<dbReference type="InterPro" id="IPR050204">
    <property type="entry name" value="AraC_XylS_family_regulators"/>
</dbReference>
<keyword evidence="6" id="KW-1185">Reference proteome</keyword>
<dbReference type="InterPro" id="IPR035418">
    <property type="entry name" value="AraC-bd_2"/>
</dbReference>
<dbReference type="GO" id="GO:0043565">
    <property type="term" value="F:sequence-specific DNA binding"/>
    <property type="evidence" value="ECO:0007669"/>
    <property type="project" value="InterPro"/>
</dbReference>
<name>A0A3D8K633_9BURK</name>
<keyword evidence="3" id="KW-0804">Transcription</keyword>
<keyword evidence="2" id="KW-0238">DNA-binding</keyword>
<dbReference type="Pfam" id="PF12833">
    <property type="entry name" value="HTH_18"/>
    <property type="match status" value="1"/>
</dbReference>
<dbReference type="OrthoDB" id="9178898at2"/>
<organism evidence="5 6">
    <name type="scientific">Trinickia dinghuensis</name>
    <dbReference type="NCBI Taxonomy" id="2291023"/>
    <lineage>
        <taxon>Bacteria</taxon>
        <taxon>Pseudomonadati</taxon>
        <taxon>Pseudomonadota</taxon>
        <taxon>Betaproteobacteria</taxon>
        <taxon>Burkholderiales</taxon>
        <taxon>Burkholderiaceae</taxon>
        <taxon>Trinickia</taxon>
    </lineage>
</organism>
<dbReference type="PROSITE" id="PS01124">
    <property type="entry name" value="HTH_ARAC_FAMILY_2"/>
    <property type="match status" value="1"/>
</dbReference>
<sequence>MNLDFTNNESSVVSSWPQKVFCAPAADVEWDSLLSDIMQPGDLTIGERAHRPGVATTARLLGGGMIADLRMPALKVVHRAEHVAQSQEEEVLVNIVRDGAGELVQANSRLQFQTGDITFRNAYAPSSVAFSGARVHLIAIRVPLSRWRGYFSATLREPVRVPASHSITQAINRLVQQMETGLVDCRPAAVAALEQAFVLMLAAACLQFYTSTADAEARAEGVRWRQVHDYIDAHLSDAALTPADCARELQISERYLYRVLAQHGDRFSRMLQRKRLDVCAERLRDPRYDRYQIATIAYQCGFKDPAHFSRVFSKRFGVSPRAWRAYEGLAI</sequence>
<evidence type="ECO:0000259" key="4">
    <source>
        <dbReference type="PROSITE" id="PS01124"/>
    </source>
</evidence>